<evidence type="ECO:0000313" key="2">
    <source>
        <dbReference type="Proteomes" id="UP000789759"/>
    </source>
</evidence>
<proteinExistence type="predicted"/>
<sequence length="57" mass="6677">CIRKYDELEATQLKTESCTVNRTYLCCNHLSKYEAFHEANSKEEVQRILALLVLKDN</sequence>
<name>A0A9N9NX00_9GLOM</name>
<dbReference type="OrthoDB" id="2340232at2759"/>
<dbReference type="Proteomes" id="UP000789759">
    <property type="component" value="Unassembled WGS sequence"/>
</dbReference>
<organism evidence="1 2">
    <name type="scientific">Cetraspora pellucida</name>
    <dbReference type="NCBI Taxonomy" id="1433469"/>
    <lineage>
        <taxon>Eukaryota</taxon>
        <taxon>Fungi</taxon>
        <taxon>Fungi incertae sedis</taxon>
        <taxon>Mucoromycota</taxon>
        <taxon>Glomeromycotina</taxon>
        <taxon>Glomeromycetes</taxon>
        <taxon>Diversisporales</taxon>
        <taxon>Gigasporaceae</taxon>
        <taxon>Cetraspora</taxon>
    </lineage>
</organism>
<evidence type="ECO:0000313" key="1">
    <source>
        <dbReference type="EMBL" id="CAG8768359.1"/>
    </source>
</evidence>
<keyword evidence="2" id="KW-1185">Reference proteome</keyword>
<comment type="caution">
    <text evidence="1">The sequence shown here is derived from an EMBL/GenBank/DDBJ whole genome shotgun (WGS) entry which is preliminary data.</text>
</comment>
<reference evidence="1" key="1">
    <citation type="submission" date="2021-06" db="EMBL/GenBank/DDBJ databases">
        <authorList>
            <person name="Kallberg Y."/>
            <person name="Tangrot J."/>
            <person name="Rosling A."/>
        </authorList>
    </citation>
    <scope>NUCLEOTIDE SEQUENCE</scope>
    <source>
        <strain evidence="1">FL966</strain>
    </source>
</reference>
<protein>
    <submittedName>
        <fullName evidence="1">10133_t:CDS:1</fullName>
    </submittedName>
</protein>
<feature type="non-terminal residue" evidence="1">
    <location>
        <position position="1"/>
    </location>
</feature>
<gene>
    <name evidence="1" type="ORF">CPELLU_LOCUS15711</name>
</gene>
<dbReference type="EMBL" id="CAJVQA010021329">
    <property type="protein sequence ID" value="CAG8768359.1"/>
    <property type="molecule type" value="Genomic_DNA"/>
</dbReference>
<accession>A0A9N9NX00</accession>
<dbReference type="AlphaFoldDB" id="A0A9N9NX00"/>